<dbReference type="InterPro" id="IPR001106">
    <property type="entry name" value="Aromatic_Lyase"/>
</dbReference>
<dbReference type="Gene3D" id="1.20.200.10">
    <property type="entry name" value="Fumarase/aspartase (Central domain)"/>
    <property type="match status" value="1"/>
</dbReference>
<reference evidence="1" key="1">
    <citation type="journal article" date="2014" name="Front. Microbiol.">
        <title>High frequency of phylogenetically diverse reductive dehalogenase-homologous genes in deep subseafloor sedimentary metagenomes.</title>
        <authorList>
            <person name="Kawai M."/>
            <person name="Futagami T."/>
            <person name="Toyoda A."/>
            <person name="Takaki Y."/>
            <person name="Nishi S."/>
            <person name="Hori S."/>
            <person name="Arai W."/>
            <person name="Tsubouchi T."/>
            <person name="Morono Y."/>
            <person name="Uchiyama I."/>
            <person name="Ito T."/>
            <person name="Fujiyama A."/>
            <person name="Inagaki F."/>
            <person name="Takami H."/>
        </authorList>
    </citation>
    <scope>NUCLEOTIDE SEQUENCE</scope>
    <source>
        <strain evidence="1">Expedition CK06-06</strain>
    </source>
</reference>
<name>X0XR21_9ZZZZ</name>
<dbReference type="EMBL" id="BARS01047231">
    <property type="protein sequence ID" value="GAG37787.1"/>
    <property type="molecule type" value="Genomic_DNA"/>
</dbReference>
<proteinExistence type="predicted"/>
<organism evidence="1">
    <name type="scientific">marine sediment metagenome</name>
    <dbReference type="NCBI Taxonomy" id="412755"/>
    <lineage>
        <taxon>unclassified sequences</taxon>
        <taxon>metagenomes</taxon>
        <taxon>ecological metagenomes</taxon>
    </lineage>
</organism>
<dbReference type="Pfam" id="PF00221">
    <property type="entry name" value="Lyase_aromatic"/>
    <property type="match status" value="1"/>
</dbReference>
<dbReference type="SUPFAM" id="SSF48557">
    <property type="entry name" value="L-aspartase-like"/>
    <property type="match status" value="1"/>
</dbReference>
<protein>
    <recommendedName>
        <fullName evidence="2">Histidine ammonia-lyase</fullName>
    </recommendedName>
</protein>
<dbReference type="InterPro" id="IPR008948">
    <property type="entry name" value="L-Aspartase-like"/>
</dbReference>
<gene>
    <name evidence="1" type="ORF">S01H1_70973</name>
</gene>
<dbReference type="AlphaFoldDB" id="X0XR21"/>
<dbReference type="GO" id="GO:0003824">
    <property type="term" value="F:catalytic activity"/>
    <property type="evidence" value="ECO:0007669"/>
    <property type="project" value="InterPro"/>
</dbReference>
<evidence type="ECO:0000313" key="1">
    <source>
        <dbReference type="EMBL" id="GAG37787.1"/>
    </source>
</evidence>
<comment type="caution">
    <text evidence="1">The sequence shown here is derived from an EMBL/GenBank/DDBJ whole genome shotgun (WGS) entry which is preliminary data.</text>
</comment>
<evidence type="ECO:0008006" key="2">
    <source>
        <dbReference type="Google" id="ProtNLM"/>
    </source>
</evidence>
<accession>X0XR21</accession>
<sequence length="105" mass="11648">MGPIAVRKCTEILKNVRTVLAIEMMSSAQAFEFHEGRRPGKGTGVAYDLIRTKVPKLVNDRVLYPDIEAIRQMVEDCTILDAVEAEIGPLSLARDMELPKPNVPV</sequence>